<dbReference type="EMBL" id="SBKQ01000003">
    <property type="protein sequence ID" value="RXR34174.1"/>
    <property type="molecule type" value="Genomic_DNA"/>
</dbReference>
<gene>
    <name evidence="1" type="ORF">EQG68_03825</name>
</gene>
<evidence type="ECO:0000313" key="1">
    <source>
        <dbReference type="EMBL" id="RXR34174.1"/>
    </source>
</evidence>
<comment type="caution">
    <text evidence="1">The sequence shown here is derived from an EMBL/GenBank/DDBJ whole genome shotgun (WGS) entry which is preliminary data.</text>
</comment>
<sequence>MSPRDTNKNTIYSIRNSLKKKEIQIITKYHNIMKTLFALLGLFMFVSVSSSDLSVNSTSENGDGSAVTGGKRALVIQMSENGDGSAVTGGKRALVIQ</sequence>
<dbReference type="Proteomes" id="UP000289734">
    <property type="component" value="Unassembled WGS sequence"/>
</dbReference>
<reference evidence="2" key="1">
    <citation type="submission" date="2019-01" db="EMBL/GenBank/DDBJ databases">
        <title>Cytophagaceae bacterium strain CAR-16.</title>
        <authorList>
            <person name="Chen W.-M."/>
        </authorList>
    </citation>
    <scope>NUCLEOTIDE SEQUENCE [LARGE SCALE GENOMIC DNA]</scope>
    <source>
        <strain evidence="2">ICH-30</strain>
    </source>
</reference>
<protein>
    <submittedName>
        <fullName evidence="1">Uncharacterized protein</fullName>
    </submittedName>
</protein>
<keyword evidence="2" id="KW-1185">Reference proteome</keyword>
<accession>A0A4Q1KXZ2</accession>
<evidence type="ECO:0000313" key="2">
    <source>
        <dbReference type="Proteomes" id="UP000289734"/>
    </source>
</evidence>
<proteinExistence type="predicted"/>
<dbReference type="AlphaFoldDB" id="A0A4Q1KXZ2"/>
<name>A0A4Q1KXZ2_9FLAO</name>
<organism evidence="1 2">
    <name type="scientific">Flavobacterium piscinae</name>
    <dbReference type="NCBI Taxonomy" id="2506424"/>
    <lineage>
        <taxon>Bacteria</taxon>
        <taxon>Pseudomonadati</taxon>
        <taxon>Bacteroidota</taxon>
        <taxon>Flavobacteriia</taxon>
        <taxon>Flavobacteriales</taxon>
        <taxon>Flavobacteriaceae</taxon>
        <taxon>Flavobacterium</taxon>
    </lineage>
</organism>